<dbReference type="InterPro" id="IPR050109">
    <property type="entry name" value="HTH-type_TetR-like_transc_reg"/>
</dbReference>
<reference evidence="6 7" key="1">
    <citation type="submission" date="2016-05" db="EMBL/GenBank/DDBJ databases">
        <title>Complete genome sequence of a phthalic acid esters degrading Mycobacterium sp. YC-RL4.</title>
        <authorList>
            <person name="Ren L."/>
            <person name="Fan S."/>
            <person name="Ruth N."/>
            <person name="Jia Y."/>
            <person name="Wang J."/>
            <person name="Qiao C."/>
        </authorList>
    </citation>
    <scope>NUCLEOTIDE SEQUENCE [LARGE SCALE GENOMIC DNA]</scope>
    <source>
        <strain evidence="6 7">YC-RL4</strain>
    </source>
</reference>
<dbReference type="STRING" id="1682113.A7U43_08250"/>
<dbReference type="PANTHER" id="PTHR30055:SF234">
    <property type="entry name" value="HTH-TYPE TRANSCRIPTIONAL REGULATOR BETI"/>
    <property type="match status" value="1"/>
</dbReference>
<dbReference type="AlphaFoldDB" id="A0A172UJD0"/>
<dbReference type="InterPro" id="IPR001647">
    <property type="entry name" value="HTH_TetR"/>
</dbReference>
<protein>
    <recommendedName>
        <fullName evidence="5">HTH tetR-type domain-containing protein</fullName>
    </recommendedName>
</protein>
<evidence type="ECO:0000313" key="6">
    <source>
        <dbReference type="EMBL" id="ANE79319.1"/>
    </source>
</evidence>
<dbReference type="Proteomes" id="UP000077143">
    <property type="component" value="Chromosome"/>
</dbReference>
<keyword evidence="1" id="KW-0805">Transcription regulation</keyword>
<dbReference type="SUPFAM" id="SSF46689">
    <property type="entry name" value="Homeodomain-like"/>
    <property type="match status" value="1"/>
</dbReference>
<dbReference type="Pfam" id="PF00440">
    <property type="entry name" value="TetR_N"/>
    <property type="match status" value="1"/>
</dbReference>
<feature type="DNA-binding region" description="H-T-H motif" evidence="4">
    <location>
        <begin position="38"/>
        <end position="57"/>
    </location>
</feature>
<keyword evidence="2 4" id="KW-0238">DNA-binding</keyword>
<dbReference type="InterPro" id="IPR023772">
    <property type="entry name" value="DNA-bd_HTH_TetR-type_CS"/>
</dbReference>
<keyword evidence="7" id="KW-1185">Reference proteome</keyword>
<dbReference type="GO" id="GO:0003700">
    <property type="term" value="F:DNA-binding transcription factor activity"/>
    <property type="evidence" value="ECO:0007669"/>
    <property type="project" value="TreeGrafter"/>
</dbReference>
<evidence type="ECO:0000256" key="4">
    <source>
        <dbReference type="PROSITE-ProRule" id="PRU00335"/>
    </source>
</evidence>
<organism evidence="6 7">
    <name type="scientific">Mycobacterium adipatum</name>
    <dbReference type="NCBI Taxonomy" id="1682113"/>
    <lineage>
        <taxon>Bacteria</taxon>
        <taxon>Bacillati</taxon>
        <taxon>Actinomycetota</taxon>
        <taxon>Actinomycetes</taxon>
        <taxon>Mycobacteriales</taxon>
        <taxon>Mycobacteriaceae</taxon>
        <taxon>Mycobacterium</taxon>
    </lineage>
</organism>
<keyword evidence="3" id="KW-0804">Transcription</keyword>
<dbReference type="RefSeq" id="WP_067993363.1">
    <property type="nucleotide sequence ID" value="NZ_CP015596.1"/>
</dbReference>
<sequence>MSERPPSGLRERKKLRTRATLIETAAELCERQGFDKTTVEQIAAAADVSPRTFSRYFPTKEAVIFAIIEDTAAFVADELALLPTDINEFEAMLRAHLKAVQPGLDGRPTPIFHRMAALIRIVNSSASLAVTNIPYRQQQDHFPTVVAIAKRMGLPRDHDAVHLVLETWTAVMNAATRGLGTPGQPPIEPDVVAARITAAYQTLTRTWRPWSSALESTDLPAGEPPASAPDC</sequence>
<proteinExistence type="predicted"/>
<dbReference type="GO" id="GO:0000976">
    <property type="term" value="F:transcription cis-regulatory region binding"/>
    <property type="evidence" value="ECO:0007669"/>
    <property type="project" value="TreeGrafter"/>
</dbReference>
<evidence type="ECO:0000259" key="5">
    <source>
        <dbReference type="PROSITE" id="PS50977"/>
    </source>
</evidence>
<evidence type="ECO:0000313" key="7">
    <source>
        <dbReference type="Proteomes" id="UP000077143"/>
    </source>
</evidence>
<dbReference type="EMBL" id="CP015596">
    <property type="protein sequence ID" value="ANE79319.1"/>
    <property type="molecule type" value="Genomic_DNA"/>
</dbReference>
<gene>
    <name evidence="6" type="ORF">A7U43_08250</name>
</gene>
<dbReference type="OrthoDB" id="4143918at2"/>
<feature type="domain" description="HTH tetR-type" evidence="5">
    <location>
        <begin position="15"/>
        <end position="75"/>
    </location>
</feature>
<accession>A0A172UJD0</accession>
<dbReference type="KEGG" id="madi:A7U43_08250"/>
<evidence type="ECO:0000256" key="3">
    <source>
        <dbReference type="ARBA" id="ARBA00023163"/>
    </source>
</evidence>
<name>A0A172UJD0_9MYCO</name>
<dbReference type="PROSITE" id="PS50977">
    <property type="entry name" value="HTH_TETR_2"/>
    <property type="match status" value="1"/>
</dbReference>
<dbReference type="PANTHER" id="PTHR30055">
    <property type="entry name" value="HTH-TYPE TRANSCRIPTIONAL REGULATOR RUTR"/>
    <property type="match status" value="1"/>
</dbReference>
<evidence type="ECO:0000256" key="1">
    <source>
        <dbReference type="ARBA" id="ARBA00023015"/>
    </source>
</evidence>
<dbReference type="Gene3D" id="1.10.357.10">
    <property type="entry name" value="Tetracycline Repressor, domain 2"/>
    <property type="match status" value="1"/>
</dbReference>
<dbReference type="PROSITE" id="PS01081">
    <property type="entry name" value="HTH_TETR_1"/>
    <property type="match status" value="1"/>
</dbReference>
<dbReference type="PRINTS" id="PR00455">
    <property type="entry name" value="HTHTETR"/>
</dbReference>
<evidence type="ECO:0000256" key="2">
    <source>
        <dbReference type="ARBA" id="ARBA00023125"/>
    </source>
</evidence>
<dbReference type="InterPro" id="IPR009057">
    <property type="entry name" value="Homeodomain-like_sf"/>
</dbReference>